<evidence type="ECO:0000256" key="1">
    <source>
        <dbReference type="SAM" id="Phobius"/>
    </source>
</evidence>
<reference evidence="2 3" key="1">
    <citation type="submission" date="2024-10" db="EMBL/GenBank/DDBJ databases">
        <title>The Natural Products Discovery Center: Release of the First 8490 Sequenced Strains for Exploring Actinobacteria Biosynthetic Diversity.</title>
        <authorList>
            <person name="Kalkreuter E."/>
            <person name="Kautsar S.A."/>
            <person name="Yang D."/>
            <person name="Bader C.D."/>
            <person name="Teijaro C.N."/>
            <person name="Fluegel L."/>
            <person name="Davis C.M."/>
            <person name="Simpson J.R."/>
            <person name="Lauterbach L."/>
            <person name="Steele A.D."/>
            <person name="Gui C."/>
            <person name="Meng S."/>
            <person name="Li G."/>
            <person name="Viehrig K."/>
            <person name="Ye F."/>
            <person name="Su P."/>
            <person name="Kiefer A.F."/>
            <person name="Nichols A."/>
            <person name="Cepeda A.J."/>
            <person name="Yan W."/>
            <person name="Fan B."/>
            <person name="Jiang Y."/>
            <person name="Adhikari A."/>
            <person name="Zheng C.-J."/>
            <person name="Schuster L."/>
            <person name="Cowan T.M."/>
            <person name="Smanski M.J."/>
            <person name="Chevrette M.G."/>
            <person name="De Carvalho L.P.S."/>
            <person name="Shen B."/>
        </authorList>
    </citation>
    <scope>NUCLEOTIDE SEQUENCE [LARGE SCALE GENOMIC DNA]</scope>
    <source>
        <strain evidence="2 3">NPDC000087</strain>
    </source>
</reference>
<dbReference type="RefSeq" id="WP_157295205.1">
    <property type="nucleotide sequence ID" value="NZ_JBIAZU010000001.1"/>
</dbReference>
<keyword evidence="3" id="KW-1185">Reference proteome</keyword>
<keyword evidence="1" id="KW-0812">Transmembrane</keyword>
<name>A0ABW6W6Q9_9ACTN</name>
<evidence type="ECO:0000313" key="3">
    <source>
        <dbReference type="Proteomes" id="UP001602245"/>
    </source>
</evidence>
<dbReference type="Proteomes" id="UP001602245">
    <property type="component" value="Unassembled WGS sequence"/>
</dbReference>
<sequence>MAISAPSTSRRKEARPTARRGRFGVLGDAKLAGLVGLVGLILALIGVIIAFLSWRGDERDRAAKANPEPRNSAAVDLPAAPISPPASGVSASAAPTHGPAAVLSYRLAASPVDARTVTVTTTPTGLPAPGMTYWFMVEVNWGDGNIDYYPRRRLDDQASTFDVTIPVDASTDFARTGRVYALNEEQSNAADVRLARQGAGPSDNDFFADRTGQAVSNGVRLPF</sequence>
<gene>
    <name evidence="2" type="ORF">ACFY35_06135</name>
</gene>
<comment type="caution">
    <text evidence="2">The sequence shown here is derived from an EMBL/GenBank/DDBJ whole genome shotgun (WGS) entry which is preliminary data.</text>
</comment>
<proteinExistence type="predicted"/>
<keyword evidence="1" id="KW-1133">Transmembrane helix</keyword>
<feature type="transmembrane region" description="Helical" evidence="1">
    <location>
        <begin position="31"/>
        <end position="54"/>
    </location>
</feature>
<organism evidence="2 3">
    <name type="scientific">Paractinoplanes globisporus</name>
    <dbReference type="NCBI Taxonomy" id="113565"/>
    <lineage>
        <taxon>Bacteria</taxon>
        <taxon>Bacillati</taxon>
        <taxon>Actinomycetota</taxon>
        <taxon>Actinomycetes</taxon>
        <taxon>Micromonosporales</taxon>
        <taxon>Micromonosporaceae</taxon>
        <taxon>Paractinoplanes</taxon>
    </lineage>
</organism>
<protein>
    <submittedName>
        <fullName evidence="2">Uncharacterized protein</fullName>
    </submittedName>
</protein>
<keyword evidence="1" id="KW-0472">Membrane</keyword>
<evidence type="ECO:0000313" key="2">
    <source>
        <dbReference type="EMBL" id="MFF5288995.1"/>
    </source>
</evidence>
<dbReference type="EMBL" id="JBIAZU010000001">
    <property type="protein sequence ID" value="MFF5288995.1"/>
    <property type="molecule type" value="Genomic_DNA"/>
</dbReference>
<accession>A0ABW6W6Q9</accession>